<feature type="coiled-coil region" evidence="1">
    <location>
        <begin position="10"/>
        <end position="44"/>
    </location>
</feature>
<gene>
    <name evidence="4" type="ORF">CEPIT_LOCUS44486</name>
</gene>
<proteinExistence type="predicted"/>
<feature type="region of interest" description="Disordered" evidence="2">
    <location>
        <begin position="49"/>
        <end position="77"/>
    </location>
</feature>
<feature type="region of interest" description="Disordered" evidence="2">
    <location>
        <begin position="263"/>
        <end position="307"/>
    </location>
</feature>
<accession>A0AAV0GL02</accession>
<organism evidence="4 5">
    <name type="scientific">Cuscuta epithymum</name>
    <dbReference type="NCBI Taxonomy" id="186058"/>
    <lineage>
        <taxon>Eukaryota</taxon>
        <taxon>Viridiplantae</taxon>
        <taxon>Streptophyta</taxon>
        <taxon>Embryophyta</taxon>
        <taxon>Tracheophyta</taxon>
        <taxon>Spermatophyta</taxon>
        <taxon>Magnoliopsida</taxon>
        <taxon>eudicotyledons</taxon>
        <taxon>Gunneridae</taxon>
        <taxon>Pentapetalae</taxon>
        <taxon>asterids</taxon>
        <taxon>lamiids</taxon>
        <taxon>Solanales</taxon>
        <taxon>Convolvulaceae</taxon>
        <taxon>Cuscuteae</taxon>
        <taxon>Cuscuta</taxon>
        <taxon>Cuscuta subgen. Cuscuta</taxon>
    </lineage>
</organism>
<dbReference type="AlphaFoldDB" id="A0AAV0GL02"/>
<evidence type="ECO:0000256" key="1">
    <source>
        <dbReference type="SAM" id="Coils"/>
    </source>
</evidence>
<dbReference type="EMBL" id="CAMAPF010001168">
    <property type="protein sequence ID" value="CAH9148410.1"/>
    <property type="molecule type" value="Genomic_DNA"/>
</dbReference>
<evidence type="ECO:0000313" key="4">
    <source>
        <dbReference type="EMBL" id="CAH9148410.1"/>
    </source>
</evidence>
<keyword evidence="1" id="KW-0175">Coiled coil</keyword>
<reference evidence="4" key="1">
    <citation type="submission" date="2022-07" db="EMBL/GenBank/DDBJ databases">
        <authorList>
            <person name="Macas J."/>
            <person name="Novak P."/>
            <person name="Neumann P."/>
        </authorList>
    </citation>
    <scope>NUCLEOTIDE SEQUENCE</scope>
</reference>
<evidence type="ECO:0000313" key="5">
    <source>
        <dbReference type="Proteomes" id="UP001152523"/>
    </source>
</evidence>
<comment type="caution">
    <text evidence="4">The sequence shown here is derived from an EMBL/GenBank/DDBJ whole genome shotgun (WGS) entry which is preliminary data.</text>
</comment>
<keyword evidence="5" id="KW-1185">Reference proteome</keyword>
<evidence type="ECO:0000259" key="3">
    <source>
        <dbReference type="Pfam" id="PF03732"/>
    </source>
</evidence>
<sequence length="389" mass="42528">MTRSTIDQRIDAIEADQKDIRAELQSTNAKLDAITQTLDKLAQKIMASGGTLADSESGGEGGTTDSQNSHNPRSVTAPLTLPAFEGADPIGWLARANQQFEIHQTRPELKVASAMVAMEGPALYWFSWTRSRKPGIAWEEFSQALVARFDTRFKGSTFERLADVKQTGSMDDYVNLFVQLASQVPGLSDAHYLGYFMKGLRDTIRSSLRTLRPIDLEAAMELARDIEEDLAVQSGGRSEWGYDNQQCRSSNYTKVGGFSGLSSTPVTGNQGAAGSTTSSRSPGSTSGSGSAMTGQSENRSRFTRLSPQEFADLRAKGLCFRCKKPYTPRHECPLKQLRVMVVEEDEELDLNQTESFIPPEEVEQLGEQKEKQAAASSLQPWGQGCFGGG</sequence>
<dbReference type="PANTHER" id="PTHR15503:SF22">
    <property type="entry name" value="TRANSPOSON TY3-I GAG POLYPROTEIN"/>
    <property type="match status" value="1"/>
</dbReference>
<name>A0AAV0GL02_9ASTE</name>
<dbReference type="Pfam" id="PF03732">
    <property type="entry name" value="Retrotrans_gag"/>
    <property type="match status" value="1"/>
</dbReference>
<feature type="region of interest" description="Disordered" evidence="2">
    <location>
        <begin position="362"/>
        <end position="389"/>
    </location>
</feature>
<dbReference type="PANTHER" id="PTHR15503">
    <property type="entry name" value="LDOC1 RELATED"/>
    <property type="match status" value="1"/>
</dbReference>
<feature type="domain" description="Retrotransposon gag" evidence="3">
    <location>
        <begin position="114"/>
        <end position="202"/>
    </location>
</feature>
<protein>
    <recommendedName>
        <fullName evidence="3">Retrotransposon gag domain-containing protein</fullName>
    </recommendedName>
</protein>
<feature type="compositionally biased region" description="Low complexity" evidence="2">
    <location>
        <begin position="272"/>
        <end position="296"/>
    </location>
</feature>
<dbReference type="InterPro" id="IPR032567">
    <property type="entry name" value="RTL1-rel"/>
</dbReference>
<dbReference type="InterPro" id="IPR005162">
    <property type="entry name" value="Retrotrans_gag_dom"/>
</dbReference>
<evidence type="ECO:0000256" key="2">
    <source>
        <dbReference type="SAM" id="MobiDB-lite"/>
    </source>
</evidence>
<dbReference type="Proteomes" id="UP001152523">
    <property type="component" value="Unassembled WGS sequence"/>
</dbReference>